<gene>
    <name evidence="2" type="ORF">MANY_02490</name>
</gene>
<dbReference type="KEGG" id="many:MANY_02490"/>
<dbReference type="Gene3D" id="3.40.50.1820">
    <property type="entry name" value="alpha/beta hydrolase"/>
    <property type="match status" value="1"/>
</dbReference>
<evidence type="ECO:0000259" key="1">
    <source>
        <dbReference type="Pfam" id="PF00561"/>
    </source>
</evidence>
<dbReference type="GO" id="GO:0003824">
    <property type="term" value="F:catalytic activity"/>
    <property type="evidence" value="ECO:0007669"/>
    <property type="project" value="UniProtKB-ARBA"/>
</dbReference>
<dbReference type="SUPFAM" id="SSF53474">
    <property type="entry name" value="alpha/beta-Hydrolases"/>
    <property type="match status" value="1"/>
</dbReference>
<feature type="domain" description="AB hydrolase-1" evidence="1">
    <location>
        <begin position="26"/>
        <end position="264"/>
    </location>
</feature>
<dbReference type="InterPro" id="IPR000073">
    <property type="entry name" value="AB_hydrolase_1"/>
</dbReference>
<dbReference type="RefSeq" id="WP_163802501.1">
    <property type="nucleotide sequence ID" value="NZ_AP022620.1"/>
</dbReference>
<protein>
    <submittedName>
        <fullName evidence="2">Acetoin dehydrogenase</fullName>
    </submittedName>
</protein>
<sequence length="282" mass="30794">MSRPAFIEVDGRRTRVRVDGDPDRAPVLLVHGIGRSLEDWAPQHERLAQNHRVISLDVPGFGFSDRPQEAITLAVLARGVSRTLDELGETRPVHIVGNSLGGAIAQQMLASQPDRVASMALINSAGFGTEVTPLLRMLTVPVLGELTVRKPSRLNAVLLERLIHADKAVATKERIDHAYAVARQPHAGAVLRETTLSLGTPRGVKAQWRRDLAAAVAANPRPTLIMWGSKDRVLPAHHIREAQRVYPHAEVHLLSGVGHMPQIECPSRFADRLLPFLARAGA</sequence>
<keyword evidence="3" id="KW-1185">Reference proteome</keyword>
<organism evidence="2 3">
    <name type="scientific">Mycolicibacterium anyangense</name>
    <dbReference type="NCBI Taxonomy" id="1431246"/>
    <lineage>
        <taxon>Bacteria</taxon>
        <taxon>Bacillati</taxon>
        <taxon>Actinomycetota</taxon>
        <taxon>Actinomycetes</taxon>
        <taxon>Mycobacteriales</taxon>
        <taxon>Mycobacteriaceae</taxon>
        <taxon>Mycolicibacterium</taxon>
    </lineage>
</organism>
<dbReference type="PANTHER" id="PTHR46438">
    <property type="entry name" value="ALPHA/BETA-HYDROLASES SUPERFAMILY PROTEIN"/>
    <property type="match status" value="1"/>
</dbReference>
<dbReference type="PRINTS" id="PR00111">
    <property type="entry name" value="ABHYDROLASE"/>
</dbReference>
<accession>A0A6N4W4C5</accession>
<evidence type="ECO:0000313" key="2">
    <source>
        <dbReference type="EMBL" id="BBZ74912.1"/>
    </source>
</evidence>
<dbReference type="InterPro" id="IPR029058">
    <property type="entry name" value="AB_hydrolase_fold"/>
</dbReference>
<dbReference type="EMBL" id="AP022620">
    <property type="protein sequence ID" value="BBZ74912.1"/>
    <property type="molecule type" value="Genomic_DNA"/>
</dbReference>
<dbReference type="AlphaFoldDB" id="A0A6N4W4C5"/>
<dbReference type="Pfam" id="PF00561">
    <property type="entry name" value="Abhydrolase_1"/>
    <property type="match status" value="1"/>
</dbReference>
<evidence type="ECO:0000313" key="3">
    <source>
        <dbReference type="Proteomes" id="UP000467249"/>
    </source>
</evidence>
<dbReference type="PANTHER" id="PTHR46438:SF11">
    <property type="entry name" value="LIPASE-RELATED"/>
    <property type="match status" value="1"/>
</dbReference>
<reference evidence="2 3" key="1">
    <citation type="journal article" date="2019" name="Emerg. Microbes Infect.">
        <title>Comprehensive subspecies identification of 175 nontuberculous mycobacteria species based on 7547 genomic profiles.</title>
        <authorList>
            <person name="Matsumoto Y."/>
            <person name="Kinjo T."/>
            <person name="Motooka D."/>
            <person name="Nabeya D."/>
            <person name="Jung N."/>
            <person name="Uechi K."/>
            <person name="Horii T."/>
            <person name="Iida T."/>
            <person name="Fujita J."/>
            <person name="Nakamura S."/>
        </authorList>
    </citation>
    <scope>NUCLEOTIDE SEQUENCE [LARGE SCALE GENOMIC DNA]</scope>
    <source>
        <strain evidence="2 3">JCM 30275</strain>
    </source>
</reference>
<name>A0A6N4W4C5_9MYCO</name>
<dbReference type="Proteomes" id="UP000467249">
    <property type="component" value="Chromosome"/>
</dbReference>
<proteinExistence type="predicted"/>